<sequence>MTFPITHSDEPVGAEIINEQCLINFLLLQESRGTAKVNPRRTRLTAPWWTADFHAQLWGSICTHTVPSPLRSNAPLVTAAFSGRRRVAAKDAGVVPKVL</sequence>
<protein>
    <submittedName>
        <fullName evidence="1">Uncharacterized protein</fullName>
    </submittedName>
</protein>
<dbReference type="AlphaFoldDB" id="A0A7J6K1S5"/>
<accession>A0A7J6K1S5</accession>
<proteinExistence type="predicted"/>
<dbReference type="EMBL" id="JAAUHK010000195">
    <property type="protein sequence ID" value="KAF4640331.1"/>
    <property type="molecule type" value="Genomic_DNA"/>
</dbReference>
<evidence type="ECO:0000313" key="2">
    <source>
        <dbReference type="Proteomes" id="UP000557509"/>
    </source>
</evidence>
<comment type="caution">
    <text evidence="1">The sequence shown here is derived from an EMBL/GenBank/DDBJ whole genome shotgun (WGS) entry which is preliminary data.</text>
</comment>
<organism evidence="1 2">
    <name type="scientific">Toxoplasma gondii</name>
    <dbReference type="NCBI Taxonomy" id="5811"/>
    <lineage>
        <taxon>Eukaryota</taxon>
        <taxon>Sar</taxon>
        <taxon>Alveolata</taxon>
        <taxon>Apicomplexa</taxon>
        <taxon>Conoidasida</taxon>
        <taxon>Coccidia</taxon>
        <taxon>Eucoccidiorida</taxon>
        <taxon>Eimeriorina</taxon>
        <taxon>Sarcocystidae</taxon>
        <taxon>Toxoplasma</taxon>
    </lineage>
</organism>
<evidence type="ECO:0000313" key="1">
    <source>
        <dbReference type="EMBL" id="KAF4640331.1"/>
    </source>
</evidence>
<keyword evidence="2" id="KW-1185">Reference proteome</keyword>
<reference evidence="1 2" key="1">
    <citation type="submission" date="2020-03" db="EMBL/GenBank/DDBJ databases">
        <title>Genome sequence of Toxoplasma gondii RH-88 strain.</title>
        <authorList>
            <person name="Lorenzi H.A."/>
            <person name="Venepally P."/>
            <person name="Rozenberg A."/>
            <person name="Sibley D."/>
        </authorList>
    </citation>
    <scope>NUCLEOTIDE SEQUENCE [LARGE SCALE GENOMIC DNA]</scope>
    <source>
        <strain evidence="1 2">RH-88</strain>
    </source>
</reference>
<dbReference type="Proteomes" id="UP000557509">
    <property type="component" value="Unassembled WGS sequence"/>
</dbReference>
<name>A0A7J6K1S5_TOXGO</name>
<gene>
    <name evidence="1" type="ORF">TGRH88_042560</name>
</gene>